<protein>
    <submittedName>
        <fullName evidence="4">Thioesterase</fullName>
    </submittedName>
</protein>
<accession>W0SGN9</accession>
<dbReference type="Pfam" id="PF03061">
    <property type="entry name" value="4HBT"/>
    <property type="match status" value="1"/>
</dbReference>
<evidence type="ECO:0000259" key="3">
    <source>
        <dbReference type="Pfam" id="PF03061"/>
    </source>
</evidence>
<keyword evidence="2" id="KW-0378">Hydrolase</keyword>
<dbReference type="STRING" id="1223802.SUTH_02323"/>
<dbReference type="GO" id="GO:0047617">
    <property type="term" value="F:fatty acyl-CoA hydrolase activity"/>
    <property type="evidence" value="ECO:0007669"/>
    <property type="project" value="InterPro"/>
</dbReference>
<name>W0SGN9_9PROT</name>
<sequence length="151" mass="16281">MSDTIPEGFKLLKRGGGFLSSLGPWYYRIDETKGGERGQLVLAIRVEDRHCNIRHIAHGGFLVTMVDSALGVVVSSSREPAQPIVTVSLTTNFVTSAEPGDWVEAHVDIDRIGGRLAYASCTLRTGNRTIMTGSGVFALMPPVVPKEQPDG</sequence>
<dbReference type="InterPro" id="IPR006683">
    <property type="entry name" value="Thioestr_dom"/>
</dbReference>
<proteinExistence type="inferred from homology"/>
<dbReference type="CDD" id="cd03443">
    <property type="entry name" value="PaaI_thioesterase"/>
    <property type="match status" value="1"/>
</dbReference>
<organism evidence="4 5">
    <name type="scientific">Sulfuritalea hydrogenivorans sk43H</name>
    <dbReference type="NCBI Taxonomy" id="1223802"/>
    <lineage>
        <taxon>Bacteria</taxon>
        <taxon>Pseudomonadati</taxon>
        <taxon>Pseudomonadota</taxon>
        <taxon>Betaproteobacteria</taxon>
        <taxon>Nitrosomonadales</taxon>
        <taxon>Sterolibacteriaceae</taxon>
        <taxon>Sulfuritalea</taxon>
    </lineage>
</organism>
<dbReference type="EMBL" id="AP012547">
    <property type="protein sequence ID" value="BAO30112.1"/>
    <property type="molecule type" value="Genomic_DNA"/>
</dbReference>
<dbReference type="SUPFAM" id="SSF54637">
    <property type="entry name" value="Thioesterase/thiol ester dehydrase-isomerase"/>
    <property type="match status" value="1"/>
</dbReference>
<dbReference type="AlphaFoldDB" id="W0SGN9"/>
<evidence type="ECO:0000256" key="1">
    <source>
        <dbReference type="ARBA" id="ARBA00008324"/>
    </source>
</evidence>
<dbReference type="PANTHER" id="PTHR21660">
    <property type="entry name" value="THIOESTERASE SUPERFAMILY MEMBER-RELATED"/>
    <property type="match status" value="1"/>
</dbReference>
<dbReference type="KEGG" id="shd:SUTH_02323"/>
<dbReference type="OrthoDB" id="7060041at2"/>
<comment type="similarity">
    <text evidence="1">Belongs to the thioesterase PaaI family.</text>
</comment>
<dbReference type="HOGENOM" id="CLU_089876_8_1_4"/>
<gene>
    <name evidence="4" type="ORF">SUTH_02323</name>
</gene>
<keyword evidence="5" id="KW-1185">Reference proteome</keyword>
<dbReference type="InterPro" id="IPR039298">
    <property type="entry name" value="ACOT13"/>
</dbReference>
<evidence type="ECO:0000256" key="2">
    <source>
        <dbReference type="ARBA" id="ARBA00022801"/>
    </source>
</evidence>
<feature type="domain" description="Thioesterase" evidence="3">
    <location>
        <begin position="56"/>
        <end position="129"/>
    </location>
</feature>
<dbReference type="Gene3D" id="3.10.129.10">
    <property type="entry name" value="Hotdog Thioesterase"/>
    <property type="match status" value="1"/>
</dbReference>
<reference evidence="4 5" key="1">
    <citation type="journal article" date="2014" name="Syst. Appl. Microbiol.">
        <title>Complete genomes of freshwater sulfur oxidizers Sulfuricella denitrificans skB26 and Sulfuritalea hydrogenivorans sk43H: genetic insights into the sulfur oxidation pathway of betaproteobacteria.</title>
        <authorList>
            <person name="Watanabe T."/>
            <person name="Kojima H."/>
            <person name="Fukui M."/>
        </authorList>
    </citation>
    <scope>NUCLEOTIDE SEQUENCE [LARGE SCALE GENOMIC DNA]</scope>
    <source>
        <strain evidence="4">DSM22779</strain>
    </source>
</reference>
<dbReference type="Proteomes" id="UP000031637">
    <property type="component" value="Chromosome"/>
</dbReference>
<dbReference type="InterPro" id="IPR029069">
    <property type="entry name" value="HotDog_dom_sf"/>
</dbReference>
<dbReference type="PANTHER" id="PTHR21660:SF1">
    <property type="entry name" value="ACYL-COENZYME A THIOESTERASE 13"/>
    <property type="match status" value="1"/>
</dbReference>
<evidence type="ECO:0000313" key="4">
    <source>
        <dbReference type="EMBL" id="BAO30112.1"/>
    </source>
</evidence>
<evidence type="ECO:0000313" key="5">
    <source>
        <dbReference type="Proteomes" id="UP000031637"/>
    </source>
</evidence>
<dbReference type="RefSeq" id="WP_052473571.1">
    <property type="nucleotide sequence ID" value="NZ_AP012547.1"/>
</dbReference>